<reference evidence="2" key="1">
    <citation type="submission" date="2019-08" db="EMBL/GenBank/DDBJ databases">
        <title>The genome of the North American firefly Photinus pyralis.</title>
        <authorList>
            <consortium name="Photinus pyralis genome working group"/>
            <person name="Fallon T.R."/>
            <person name="Sander Lower S.E."/>
            <person name="Weng J.-K."/>
        </authorList>
    </citation>
    <scope>NUCLEOTIDE SEQUENCE</scope>
    <source>
        <strain evidence="2">TRF0915ILg1</strain>
        <tissue evidence="2">Whole body</tissue>
    </source>
</reference>
<evidence type="ECO:0000259" key="1">
    <source>
        <dbReference type="PROSITE" id="PS50013"/>
    </source>
</evidence>
<evidence type="ECO:0000313" key="3">
    <source>
        <dbReference type="Proteomes" id="UP000801492"/>
    </source>
</evidence>
<organism evidence="2 3">
    <name type="scientific">Ignelater luminosus</name>
    <name type="common">Cucubano</name>
    <name type="synonym">Pyrophorus luminosus</name>
    <dbReference type="NCBI Taxonomy" id="2038154"/>
    <lineage>
        <taxon>Eukaryota</taxon>
        <taxon>Metazoa</taxon>
        <taxon>Ecdysozoa</taxon>
        <taxon>Arthropoda</taxon>
        <taxon>Hexapoda</taxon>
        <taxon>Insecta</taxon>
        <taxon>Pterygota</taxon>
        <taxon>Neoptera</taxon>
        <taxon>Endopterygota</taxon>
        <taxon>Coleoptera</taxon>
        <taxon>Polyphaga</taxon>
        <taxon>Elateriformia</taxon>
        <taxon>Elateroidea</taxon>
        <taxon>Elateridae</taxon>
        <taxon>Agrypninae</taxon>
        <taxon>Pyrophorini</taxon>
        <taxon>Ignelater</taxon>
    </lineage>
</organism>
<gene>
    <name evidence="2" type="ORF">ILUMI_01701</name>
</gene>
<name>A0A8K0DJH3_IGNLU</name>
<accession>A0A8K0DJH3</accession>
<dbReference type="PROSITE" id="PS50013">
    <property type="entry name" value="CHROMO_2"/>
    <property type="match status" value="1"/>
</dbReference>
<keyword evidence="3" id="KW-1185">Reference proteome</keyword>
<dbReference type="OrthoDB" id="6343797at2759"/>
<protein>
    <recommendedName>
        <fullName evidence="1">Chromo domain-containing protein</fullName>
    </recommendedName>
</protein>
<dbReference type="EMBL" id="VTPC01000765">
    <property type="protein sequence ID" value="KAF2904461.1"/>
    <property type="molecule type" value="Genomic_DNA"/>
</dbReference>
<comment type="caution">
    <text evidence="2">The sequence shown here is derived from an EMBL/GenBank/DDBJ whole genome shotgun (WGS) entry which is preliminary data.</text>
</comment>
<feature type="domain" description="Chromo" evidence="1">
    <location>
        <begin position="109"/>
        <end position="141"/>
    </location>
</feature>
<dbReference type="Proteomes" id="UP000801492">
    <property type="component" value="Unassembled WGS sequence"/>
</dbReference>
<dbReference type="PANTHER" id="PTHR46585:SF1">
    <property type="entry name" value="CHROMO DOMAIN-CONTAINING PROTEIN"/>
    <property type="match status" value="1"/>
</dbReference>
<dbReference type="InterPro" id="IPR000953">
    <property type="entry name" value="Chromo/chromo_shadow_dom"/>
</dbReference>
<dbReference type="AlphaFoldDB" id="A0A8K0DJH3"/>
<proteinExistence type="predicted"/>
<sequence length="141" mass="16728">MHDYNHAKRRTIGMRPADVTSTTRLTVYDNRSKVAKPPRYSIGDVVRTSKYKSVFTKGYHANWSPELFKIVDIKKVTPVMYILQDMYNNRILGGFYEQEIQKTNHPDVYLIEKVLKKKGKKLYVKWLGHLKKSWIHEKDLR</sequence>
<dbReference type="PANTHER" id="PTHR46585">
    <property type="entry name" value="INTEGRASE CORE DOMAIN CONTAINING PROTEIN"/>
    <property type="match status" value="1"/>
</dbReference>
<evidence type="ECO:0000313" key="2">
    <source>
        <dbReference type="EMBL" id="KAF2904461.1"/>
    </source>
</evidence>